<evidence type="ECO:0000313" key="2">
    <source>
        <dbReference type="Proteomes" id="UP001059596"/>
    </source>
</evidence>
<keyword evidence="2" id="KW-1185">Reference proteome</keyword>
<proteinExistence type="predicted"/>
<organism evidence="1 2">
    <name type="scientific">Drosophila gunungcola</name>
    <name type="common">fruit fly</name>
    <dbReference type="NCBI Taxonomy" id="103775"/>
    <lineage>
        <taxon>Eukaryota</taxon>
        <taxon>Metazoa</taxon>
        <taxon>Ecdysozoa</taxon>
        <taxon>Arthropoda</taxon>
        <taxon>Hexapoda</taxon>
        <taxon>Insecta</taxon>
        <taxon>Pterygota</taxon>
        <taxon>Neoptera</taxon>
        <taxon>Endopterygota</taxon>
        <taxon>Diptera</taxon>
        <taxon>Brachycera</taxon>
        <taxon>Muscomorpha</taxon>
        <taxon>Ephydroidea</taxon>
        <taxon>Drosophilidae</taxon>
        <taxon>Drosophila</taxon>
        <taxon>Sophophora</taxon>
    </lineage>
</organism>
<accession>A0A9P9YIW4</accession>
<reference evidence="1" key="1">
    <citation type="journal article" date="2023" name="Genome Biol. Evol.">
        <title>Long-read-based Genome Assembly of Drosophila gunungcola Reveals Fewer Chemosensory Genes in Flower-breeding Species.</title>
        <authorList>
            <person name="Negi A."/>
            <person name="Liao B.Y."/>
            <person name="Yeh S.D."/>
        </authorList>
    </citation>
    <scope>NUCLEOTIDE SEQUENCE</scope>
    <source>
        <strain evidence="1">Sukarami</strain>
    </source>
</reference>
<comment type="caution">
    <text evidence="1">The sequence shown here is derived from an EMBL/GenBank/DDBJ whole genome shotgun (WGS) entry which is preliminary data.</text>
</comment>
<protein>
    <submittedName>
        <fullName evidence="1">Uncharacterized protein</fullName>
    </submittedName>
</protein>
<gene>
    <name evidence="1" type="ORF">M5D96_009803</name>
</gene>
<evidence type="ECO:0000313" key="1">
    <source>
        <dbReference type="EMBL" id="KAI8037636.1"/>
    </source>
</evidence>
<dbReference type="EMBL" id="JAMKOV010000012">
    <property type="protein sequence ID" value="KAI8037636.1"/>
    <property type="molecule type" value="Genomic_DNA"/>
</dbReference>
<name>A0A9P9YIW4_9MUSC</name>
<feature type="non-terminal residue" evidence="1">
    <location>
        <position position="48"/>
    </location>
</feature>
<sequence>HTGYAWSKSIKLGRTKLGYVVTTRCRISFCDASSEGELTPRISNFPSV</sequence>
<dbReference type="AlphaFoldDB" id="A0A9P9YIW4"/>
<dbReference type="Proteomes" id="UP001059596">
    <property type="component" value="Unassembled WGS sequence"/>
</dbReference>